<name>A0AAV7KNA6_PLEWA</name>
<accession>A0AAV7KNA6</accession>
<organism evidence="1 2">
    <name type="scientific">Pleurodeles waltl</name>
    <name type="common">Iberian ribbed newt</name>
    <dbReference type="NCBI Taxonomy" id="8319"/>
    <lineage>
        <taxon>Eukaryota</taxon>
        <taxon>Metazoa</taxon>
        <taxon>Chordata</taxon>
        <taxon>Craniata</taxon>
        <taxon>Vertebrata</taxon>
        <taxon>Euteleostomi</taxon>
        <taxon>Amphibia</taxon>
        <taxon>Batrachia</taxon>
        <taxon>Caudata</taxon>
        <taxon>Salamandroidea</taxon>
        <taxon>Salamandridae</taxon>
        <taxon>Pleurodelinae</taxon>
        <taxon>Pleurodeles</taxon>
    </lineage>
</organism>
<dbReference type="AlphaFoldDB" id="A0AAV7KNA6"/>
<evidence type="ECO:0000313" key="1">
    <source>
        <dbReference type="EMBL" id="KAJ1080457.1"/>
    </source>
</evidence>
<dbReference type="Proteomes" id="UP001066276">
    <property type="component" value="Chromosome 12"/>
</dbReference>
<evidence type="ECO:0000313" key="2">
    <source>
        <dbReference type="Proteomes" id="UP001066276"/>
    </source>
</evidence>
<comment type="caution">
    <text evidence="1">The sequence shown here is derived from an EMBL/GenBank/DDBJ whole genome shotgun (WGS) entry which is preliminary data.</text>
</comment>
<sequence length="89" mass="10096">MPTLETAQRQLLDLALTKEESREMIKAMRGFKPPRPDGFPREFYAPYSDELSEHLLEDYDKAGKRGTLSQACGKLSSLCSLSQGMTRRN</sequence>
<protein>
    <submittedName>
        <fullName evidence="1">Uncharacterized protein</fullName>
    </submittedName>
</protein>
<keyword evidence="2" id="KW-1185">Reference proteome</keyword>
<proteinExistence type="predicted"/>
<dbReference type="EMBL" id="JANPWB010000016">
    <property type="protein sequence ID" value="KAJ1080457.1"/>
    <property type="molecule type" value="Genomic_DNA"/>
</dbReference>
<reference evidence="1" key="1">
    <citation type="journal article" date="2022" name="bioRxiv">
        <title>Sequencing and chromosome-scale assembly of the giantPleurodeles waltlgenome.</title>
        <authorList>
            <person name="Brown T."/>
            <person name="Elewa A."/>
            <person name="Iarovenko S."/>
            <person name="Subramanian E."/>
            <person name="Araus A.J."/>
            <person name="Petzold A."/>
            <person name="Susuki M."/>
            <person name="Suzuki K.-i.T."/>
            <person name="Hayashi T."/>
            <person name="Toyoda A."/>
            <person name="Oliveira C."/>
            <person name="Osipova E."/>
            <person name="Leigh N.D."/>
            <person name="Simon A."/>
            <person name="Yun M.H."/>
        </authorList>
    </citation>
    <scope>NUCLEOTIDE SEQUENCE</scope>
    <source>
        <strain evidence="1">20211129_DDA</strain>
        <tissue evidence="1">Liver</tissue>
    </source>
</reference>
<gene>
    <name evidence="1" type="ORF">NDU88_000656</name>
</gene>